<dbReference type="EMBL" id="MH325900">
    <property type="protein sequence ID" value="AWU66716.1"/>
    <property type="molecule type" value="Genomic_DNA"/>
</dbReference>
<comment type="similarity">
    <text evidence="7">Belongs to the dTDP-4-dehydrorhamnose 3,5-epimerase family.</text>
</comment>
<comment type="function">
    <text evidence="2 7">Catalyzes the epimerization of the C3' and C5'positions of dTDP-6-deoxy-D-xylo-4-hexulose, forming dTDP-6-deoxy-L-lyxo-4-hexulose.</text>
</comment>
<dbReference type="GO" id="GO:0005829">
    <property type="term" value="C:cytosol"/>
    <property type="evidence" value="ECO:0007669"/>
    <property type="project" value="TreeGrafter"/>
</dbReference>
<dbReference type="InterPro" id="IPR000888">
    <property type="entry name" value="RmlC-like"/>
</dbReference>
<dbReference type="InterPro" id="IPR014710">
    <property type="entry name" value="RmlC-like_jellyroll"/>
</dbReference>
<dbReference type="PANTHER" id="PTHR21047">
    <property type="entry name" value="DTDP-6-DEOXY-D-GLUCOSE-3,5 EPIMERASE"/>
    <property type="match status" value="1"/>
</dbReference>
<comment type="catalytic activity">
    <reaction evidence="1 7">
        <text>dTDP-4-dehydro-6-deoxy-alpha-D-glucose = dTDP-4-dehydro-beta-L-rhamnose</text>
        <dbReference type="Rhea" id="RHEA:16969"/>
        <dbReference type="ChEBI" id="CHEBI:57649"/>
        <dbReference type="ChEBI" id="CHEBI:62830"/>
        <dbReference type="EC" id="5.1.3.13"/>
    </reaction>
</comment>
<dbReference type="GO" id="GO:0000271">
    <property type="term" value="P:polysaccharide biosynthetic process"/>
    <property type="evidence" value="ECO:0007669"/>
    <property type="project" value="TreeGrafter"/>
</dbReference>
<dbReference type="Pfam" id="PF00908">
    <property type="entry name" value="dTDP_sugar_isom"/>
    <property type="match status" value="1"/>
</dbReference>
<evidence type="ECO:0000256" key="2">
    <source>
        <dbReference type="ARBA" id="ARBA00001997"/>
    </source>
</evidence>
<dbReference type="PANTHER" id="PTHR21047:SF2">
    <property type="entry name" value="THYMIDINE DIPHOSPHO-4-KETO-RHAMNOSE 3,5-EPIMERASE"/>
    <property type="match status" value="1"/>
</dbReference>
<organism evidence="8">
    <name type="scientific">Citrobacter youngae</name>
    <dbReference type="NCBI Taxonomy" id="133448"/>
    <lineage>
        <taxon>Bacteria</taxon>
        <taxon>Pseudomonadati</taxon>
        <taxon>Pseudomonadota</taxon>
        <taxon>Gammaproteobacteria</taxon>
        <taxon>Enterobacterales</taxon>
        <taxon>Enterobacteriaceae</taxon>
        <taxon>Citrobacter</taxon>
        <taxon>Citrobacter freundii complex</taxon>
    </lineage>
</organism>
<dbReference type="UniPathway" id="UPA00124"/>
<evidence type="ECO:0000313" key="8">
    <source>
        <dbReference type="EMBL" id="AWU66716.1"/>
    </source>
</evidence>
<dbReference type="GO" id="GO:0019305">
    <property type="term" value="P:dTDP-rhamnose biosynthetic process"/>
    <property type="evidence" value="ECO:0007669"/>
    <property type="project" value="UniProtKB-UniRule"/>
</dbReference>
<dbReference type="SUPFAM" id="SSF51182">
    <property type="entry name" value="RmlC-like cupins"/>
    <property type="match status" value="1"/>
</dbReference>
<proteinExistence type="inferred from homology"/>
<name>A0A2Z4BVM2_9ENTR</name>
<dbReference type="GO" id="GO:0008830">
    <property type="term" value="F:dTDP-4-dehydrorhamnose 3,5-epimerase activity"/>
    <property type="evidence" value="ECO:0007669"/>
    <property type="project" value="UniProtKB-UniRule"/>
</dbReference>
<dbReference type="Gene3D" id="2.60.120.10">
    <property type="entry name" value="Jelly Rolls"/>
    <property type="match status" value="1"/>
</dbReference>
<evidence type="ECO:0000256" key="4">
    <source>
        <dbReference type="ARBA" id="ARBA00019595"/>
    </source>
</evidence>
<gene>
    <name evidence="8" type="primary">rmlC</name>
</gene>
<feature type="active site" description="Proton donor" evidence="5">
    <location>
        <position position="132"/>
    </location>
</feature>
<dbReference type="CDD" id="cd00438">
    <property type="entry name" value="cupin_RmlC"/>
    <property type="match status" value="1"/>
</dbReference>
<keyword evidence="7" id="KW-0413">Isomerase</keyword>
<evidence type="ECO:0000256" key="1">
    <source>
        <dbReference type="ARBA" id="ARBA00001298"/>
    </source>
</evidence>
<sequence>MKAISTKFSDVKILVPTVHTDSRGHFYESYNSVDFDTVVGKVISFKQDNQSRSKKDVIRGLHYQLHPNAQGKLVRVLKGEVLDVIVDIRAGSKTLGHWFSINLSDVNNYQLWIPEGYAHGFLALTDDVEIFYKTTAYYHPESERTIKWDDPDIGINWGIDTPIISSKDDNGCLFKNADYIEI</sequence>
<dbReference type="AlphaFoldDB" id="A0A2Z4BVM2"/>
<accession>A0A2Z4BVM2</accession>
<comment type="subunit">
    <text evidence="7">Homodimer.</text>
</comment>
<dbReference type="EC" id="5.1.3.13" evidence="3 7"/>
<comment type="pathway">
    <text evidence="7">Carbohydrate biosynthesis; dTDP-L-rhamnose biosynthesis.</text>
</comment>
<feature type="active site" description="Proton acceptor" evidence="5">
    <location>
        <position position="62"/>
    </location>
</feature>
<feature type="site" description="Participates in a stacking interaction with the thymidine ring of dTDP-4-oxo-6-deoxyglucose" evidence="6">
    <location>
        <position position="138"/>
    </location>
</feature>
<reference evidence="8" key="1">
    <citation type="submission" date="2018-05" db="EMBL/GenBank/DDBJ databases">
        <authorList>
            <person name="Lanie J.A."/>
            <person name="Ng W.-L."/>
            <person name="Kazmierczak K.M."/>
            <person name="Andrzejewski T.M."/>
            <person name="Davidsen T.M."/>
            <person name="Wayne K.J."/>
            <person name="Tettelin H."/>
            <person name="Glass J.I."/>
            <person name="Rusch D."/>
            <person name="Podicherti R."/>
            <person name="Tsui H.-C.T."/>
            <person name="Winkler M.E."/>
        </authorList>
    </citation>
    <scope>NUCLEOTIDE SEQUENCE</scope>
    <source>
        <strain evidence="8">O32_G3543</strain>
    </source>
</reference>
<evidence type="ECO:0000256" key="3">
    <source>
        <dbReference type="ARBA" id="ARBA00012098"/>
    </source>
</evidence>
<dbReference type="InterPro" id="IPR011051">
    <property type="entry name" value="RmlC_Cupin_sf"/>
</dbReference>
<protein>
    <recommendedName>
        <fullName evidence="4 7">dTDP-4-dehydrorhamnose 3,5-epimerase</fullName>
        <ecNumber evidence="3 7">5.1.3.13</ecNumber>
    </recommendedName>
    <alternativeName>
        <fullName evidence="7">Thymidine diphospho-4-keto-rhamnose 3,5-epimerase</fullName>
    </alternativeName>
</protein>
<evidence type="ECO:0000256" key="5">
    <source>
        <dbReference type="PIRSR" id="PIRSR600888-1"/>
    </source>
</evidence>
<dbReference type="NCBIfam" id="TIGR01221">
    <property type="entry name" value="rmlC"/>
    <property type="match status" value="1"/>
</dbReference>
<evidence type="ECO:0000256" key="7">
    <source>
        <dbReference type="RuleBase" id="RU364069"/>
    </source>
</evidence>
<evidence type="ECO:0000256" key="6">
    <source>
        <dbReference type="PIRSR" id="PIRSR600888-3"/>
    </source>
</evidence>